<keyword evidence="2" id="KW-1185">Reference proteome</keyword>
<dbReference type="AlphaFoldDB" id="A0A2G9HXN9"/>
<accession>A0A2G9HXN9</accession>
<protein>
    <submittedName>
        <fullName evidence="1">Uncharacterized protein</fullName>
    </submittedName>
</protein>
<proteinExistence type="predicted"/>
<organism evidence="1 2">
    <name type="scientific">Handroanthus impetiginosus</name>
    <dbReference type="NCBI Taxonomy" id="429701"/>
    <lineage>
        <taxon>Eukaryota</taxon>
        <taxon>Viridiplantae</taxon>
        <taxon>Streptophyta</taxon>
        <taxon>Embryophyta</taxon>
        <taxon>Tracheophyta</taxon>
        <taxon>Spermatophyta</taxon>
        <taxon>Magnoliopsida</taxon>
        <taxon>eudicotyledons</taxon>
        <taxon>Gunneridae</taxon>
        <taxon>Pentapetalae</taxon>
        <taxon>asterids</taxon>
        <taxon>lamiids</taxon>
        <taxon>Lamiales</taxon>
        <taxon>Bignoniaceae</taxon>
        <taxon>Crescentiina</taxon>
        <taxon>Tabebuia alliance</taxon>
        <taxon>Handroanthus</taxon>
    </lineage>
</organism>
<evidence type="ECO:0000313" key="2">
    <source>
        <dbReference type="Proteomes" id="UP000231279"/>
    </source>
</evidence>
<gene>
    <name evidence="1" type="ORF">CDL12_05031</name>
</gene>
<reference evidence="2" key="1">
    <citation type="journal article" date="2018" name="Gigascience">
        <title>Genome assembly of the Pink Ipe (Handroanthus impetiginosus, Bignoniaceae), a highly valued, ecologically keystone Neotropical timber forest tree.</title>
        <authorList>
            <person name="Silva-Junior O.B."/>
            <person name="Grattapaglia D."/>
            <person name="Novaes E."/>
            <person name="Collevatti R.G."/>
        </authorList>
    </citation>
    <scope>NUCLEOTIDE SEQUENCE [LARGE SCALE GENOMIC DNA]</scope>
    <source>
        <strain evidence="2">cv. UFG-1</strain>
    </source>
</reference>
<evidence type="ECO:0000313" key="1">
    <source>
        <dbReference type="EMBL" id="PIN22275.1"/>
    </source>
</evidence>
<sequence>MGKMWCANSPIWPKTLSVPIIRLPSFCSIPSDTYLPPTNFLPLSFFLSHTPTHT</sequence>
<dbReference type="Proteomes" id="UP000231279">
    <property type="component" value="Unassembled WGS sequence"/>
</dbReference>
<name>A0A2G9HXN9_9LAMI</name>
<dbReference type="EMBL" id="NKXS01000792">
    <property type="protein sequence ID" value="PIN22275.1"/>
    <property type="molecule type" value="Genomic_DNA"/>
</dbReference>
<comment type="caution">
    <text evidence="1">The sequence shown here is derived from an EMBL/GenBank/DDBJ whole genome shotgun (WGS) entry which is preliminary data.</text>
</comment>